<accession>A0A1I1MP09</accession>
<feature type="transmembrane region" description="Helical" evidence="1">
    <location>
        <begin position="59"/>
        <end position="78"/>
    </location>
</feature>
<dbReference type="Proteomes" id="UP000199577">
    <property type="component" value="Unassembled WGS sequence"/>
</dbReference>
<sequence length="126" mass="15096">MFKHLFYRIYWWNSNVLKEKEFAVFSSLLGVSVFKVLNVSTLIFLFLIVLNNVQSYPKWFHVVLMFMMLVGDYFLYVHKGKHETIIKESLRLDKKKSRAKDFLVVFYMITTFAAFFIAVYEGRKLL</sequence>
<evidence type="ECO:0000313" key="2">
    <source>
        <dbReference type="EMBL" id="SFC87081.1"/>
    </source>
</evidence>
<feature type="transmembrane region" description="Helical" evidence="1">
    <location>
        <begin position="21"/>
        <end position="47"/>
    </location>
</feature>
<keyword evidence="1" id="KW-1133">Transmembrane helix</keyword>
<feature type="transmembrane region" description="Helical" evidence="1">
    <location>
        <begin position="99"/>
        <end position="120"/>
    </location>
</feature>
<organism evidence="2 3">
    <name type="scientific">Parapedobacter composti</name>
    <dbReference type="NCBI Taxonomy" id="623281"/>
    <lineage>
        <taxon>Bacteria</taxon>
        <taxon>Pseudomonadati</taxon>
        <taxon>Bacteroidota</taxon>
        <taxon>Sphingobacteriia</taxon>
        <taxon>Sphingobacteriales</taxon>
        <taxon>Sphingobacteriaceae</taxon>
        <taxon>Parapedobacter</taxon>
    </lineage>
</organism>
<evidence type="ECO:0000256" key="1">
    <source>
        <dbReference type="SAM" id="Phobius"/>
    </source>
</evidence>
<proteinExistence type="predicted"/>
<evidence type="ECO:0000313" key="3">
    <source>
        <dbReference type="Proteomes" id="UP000199577"/>
    </source>
</evidence>
<name>A0A1I1MP09_9SPHI</name>
<keyword evidence="1" id="KW-0472">Membrane</keyword>
<keyword evidence="3" id="KW-1185">Reference proteome</keyword>
<dbReference type="EMBL" id="FOLL01000051">
    <property type="protein sequence ID" value="SFC87081.1"/>
    <property type="molecule type" value="Genomic_DNA"/>
</dbReference>
<reference evidence="2 3" key="1">
    <citation type="submission" date="2016-10" db="EMBL/GenBank/DDBJ databases">
        <authorList>
            <person name="de Groot N.N."/>
        </authorList>
    </citation>
    <scope>NUCLEOTIDE SEQUENCE [LARGE SCALE GENOMIC DNA]</scope>
    <source>
        <strain evidence="2 3">DSM 22900</strain>
    </source>
</reference>
<dbReference type="AlphaFoldDB" id="A0A1I1MP09"/>
<gene>
    <name evidence="2" type="ORF">SAMN05421747_1511</name>
</gene>
<keyword evidence="1" id="KW-0812">Transmembrane</keyword>
<protein>
    <submittedName>
        <fullName evidence="2">Uncharacterized protein</fullName>
    </submittedName>
</protein>